<keyword evidence="2" id="KW-1185">Reference proteome</keyword>
<dbReference type="EMBL" id="CP034759">
    <property type="protein sequence ID" value="QBG34967.1"/>
    <property type="molecule type" value="Genomic_DNA"/>
</dbReference>
<evidence type="ECO:0000313" key="1">
    <source>
        <dbReference type="EMBL" id="QBG34967.1"/>
    </source>
</evidence>
<dbReference type="RefSeq" id="WP_130599680.1">
    <property type="nucleotide sequence ID" value="NZ_CP034759.1"/>
</dbReference>
<dbReference type="SUPFAM" id="SSF53335">
    <property type="entry name" value="S-adenosyl-L-methionine-dependent methyltransferases"/>
    <property type="match status" value="1"/>
</dbReference>
<dbReference type="KEGG" id="lsd:EMK97_04055"/>
<dbReference type="Pfam" id="PF10294">
    <property type="entry name" value="Methyltransf_16"/>
    <property type="match status" value="1"/>
</dbReference>
<dbReference type="InterPro" id="IPR029063">
    <property type="entry name" value="SAM-dependent_MTases_sf"/>
</dbReference>
<evidence type="ECO:0000313" key="2">
    <source>
        <dbReference type="Proteomes" id="UP000290244"/>
    </source>
</evidence>
<dbReference type="PANTHER" id="PTHR14614">
    <property type="entry name" value="HEPATOCELLULAR CARCINOMA-ASSOCIATED ANTIGEN"/>
    <property type="match status" value="1"/>
</dbReference>
<dbReference type="GO" id="GO:0016301">
    <property type="term" value="F:kinase activity"/>
    <property type="evidence" value="ECO:0007669"/>
    <property type="project" value="UniProtKB-KW"/>
</dbReference>
<dbReference type="InterPro" id="IPR019410">
    <property type="entry name" value="Methyltransf_16"/>
</dbReference>
<dbReference type="Proteomes" id="UP000290244">
    <property type="component" value="Chromosome"/>
</dbReference>
<dbReference type="OrthoDB" id="264333at2"/>
<dbReference type="Gene3D" id="3.40.50.150">
    <property type="entry name" value="Vaccinia Virus protein VP39"/>
    <property type="match status" value="1"/>
</dbReference>
<reference evidence="1 2" key="1">
    <citation type="submission" date="2018-12" db="EMBL/GenBank/DDBJ databases">
        <title>Complete genome of Litorilituus sediminis.</title>
        <authorList>
            <person name="Liu A."/>
            <person name="Rong J."/>
        </authorList>
    </citation>
    <scope>NUCLEOTIDE SEQUENCE [LARGE SCALE GENOMIC DNA]</scope>
    <source>
        <strain evidence="1 2">JCM 17549</strain>
    </source>
</reference>
<gene>
    <name evidence="1" type="ORF">EMK97_04055</name>
</gene>
<sequence>MTSVRLKYQTIEFGKTDIHLCGLRNKQEFSDPEKIAEKLGISSSYWPIFGLLWPSSIVLADYLLEFDTDRKRILEVGCGLALSSLLLNSQGNDITATDHHPEVDGFLKRNTLLNNDPDIPFERVDWADEKDSLGLYDLIIGSDLLYEDEHIELLANFFNNHAQKACEVILVDPSRGRKSKLIQKLESFGFESSILKVQSSQKLPDDYKGFILSFKR</sequence>
<dbReference type="AlphaFoldDB" id="A0A4P6P6A0"/>
<keyword evidence="1" id="KW-0808">Transferase</keyword>
<organism evidence="1 2">
    <name type="scientific">Litorilituus sediminis</name>
    <dbReference type="NCBI Taxonomy" id="718192"/>
    <lineage>
        <taxon>Bacteria</taxon>
        <taxon>Pseudomonadati</taxon>
        <taxon>Pseudomonadota</taxon>
        <taxon>Gammaproteobacteria</taxon>
        <taxon>Alteromonadales</taxon>
        <taxon>Colwelliaceae</taxon>
        <taxon>Litorilituus</taxon>
    </lineage>
</organism>
<keyword evidence="1" id="KW-0418">Kinase</keyword>
<protein>
    <submittedName>
        <fullName evidence="1">Histidine kinase</fullName>
    </submittedName>
</protein>
<accession>A0A4P6P6A0</accession>
<name>A0A4P6P6A0_9GAMM</name>
<proteinExistence type="predicted"/>